<reference evidence="2" key="1">
    <citation type="journal article" date="2019" name="Int. J. Syst. Evol. Microbiol.">
        <title>The Global Catalogue of Microorganisms (GCM) 10K type strain sequencing project: providing services to taxonomists for standard genome sequencing and annotation.</title>
        <authorList>
            <consortium name="The Broad Institute Genomics Platform"/>
            <consortium name="The Broad Institute Genome Sequencing Center for Infectious Disease"/>
            <person name="Wu L."/>
            <person name="Ma J."/>
        </authorList>
    </citation>
    <scope>NUCLEOTIDE SEQUENCE [LARGE SCALE GENOMIC DNA]</scope>
    <source>
        <strain evidence="2">KCTC 52039</strain>
    </source>
</reference>
<proteinExistence type="predicted"/>
<name>A0ABV7IZG8_9RHOB</name>
<dbReference type="Proteomes" id="UP001595547">
    <property type="component" value="Unassembled WGS sequence"/>
</dbReference>
<comment type="caution">
    <text evidence="1">The sequence shown here is derived from an EMBL/GenBank/DDBJ whole genome shotgun (WGS) entry which is preliminary data.</text>
</comment>
<evidence type="ECO:0000313" key="2">
    <source>
        <dbReference type="Proteomes" id="UP001595547"/>
    </source>
</evidence>
<evidence type="ECO:0008006" key="3">
    <source>
        <dbReference type="Google" id="ProtNLM"/>
    </source>
</evidence>
<dbReference type="EMBL" id="JBHRTO010000001">
    <property type="protein sequence ID" value="MFC3180761.1"/>
    <property type="molecule type" value="Genomic_DNA"/>
</dbReference>
<gene>
    <name evidence="1" type="ORF">ACFOGH_07165</name>
</gene>
<organism evidence="1 2">
    <name type="scientific">Cypionkella sinensis</name>
    <dbReference type="NCBI Taxonomy" id="1756043"/>
    <lineage>
        <taxon>Bacteria</taxon>
        <taxon>Pseudomonadati</taxon>
        <taxon>Pseudomonadota</taxon>
        <taxon>Alphaproteobacteria</taxon>
        <taxon>Rhodobacterales</taxon>
        <taxon>Paracoccaceae</taxon>
        <taxon>Cypionkella</taxon>
    </lineage>
</organism>
<sequence>MTFLIWALVIAMGLGIALRLRGQSATRLALRGQYFADVAGLFDAPLIATAPTGFPRLSGRHQGALFDLQVVPDTLTYRKLPALWLLVTLAEPTAARATLDVMLRPRGVEPFSNFRDLPHQITLPAGFPEDCAIRSDAPEAAPPADLVLDHLRRLSPDLLKELVIAPKGLRLVWLAEEADRTRYLAFRDAEMGRSPLPPALLQPLLNALLRLRDDLKDLP</sequence>
<protein>
    <recommendedName>
        <fullName evidence="3">DUF3137 domain-containing protein</fullName>
    </recommendedName>
</protein>
<dbReference type="RefSeq" id="WP_380072384.1">
    <property type="nucleotide sequence ID" value="NZ_JBHRTO010000001.1"/>
</dbReference>
<accession>A0ABV7IZG8</accession>
<keyword evidence="2" id="KW-1185">Reference proteome</keyword>
<evidence type="ECO:0000313" key="1">
    <source>
        <dbReference type="EMBL" id="MFC3180761.1"/>
    </source>
</evidence>